<keyword evidence="5" id="KW-0560">Oxidoreductase</keyword>
<dbReference type="OrthoDB" id="2339873at2"/>
<comment type="cofactor">
    <cofactor evidence="1">
        <name>FAD</name>
        <dbReference type="ChEBI" id="CHEBI:57692"/>
    </cofactor>
</comment>
<dbReference type="AlphaFoldDB" id="A0A2V4BB81"/>
<evidence type="ECO:0000256" key="1">
    <source>
        <dbReference type="ARBA" id="ARBA00001974"/>
    </source>
</evidence>
<keyword evidence="3" id="KW-0285">Flavoprotein</keyword>
<dbReference type="RefSeq" id="WP_112280611.1">
    <property type="nucleotide sequence ID" value="NZ_MASW01000001.1"/>
</dbReference>
<evidence type="ECO:0000256" key="4">
    <source>
        <dbReference type="ARBA" id="ARBA00022827"/>
    </source>
</evidence>
<dbReference type="InterPro" id="IPR052542">
    <property type="entry name" value="Cholesterol_Oxidase"/>
</dbReference>
<evidence type="ECO:0000313" key="6">
    <source>
        <dbReference type="EMBL" id="PXY32587.1"/>
    </source>
</evidence>
<dbReference type="GO" id="GO:0016491">
    <property type="term" value="F:oxidoreductase activity"/>
    <property type="evidence" value="ECO:0007669"/>
    <property type="project" value="UniProtKB-KW"/>
</dbReference>
<evidence type="ECO:0000256" key="2">
    <source>
        <dbReference type="ARBA" id="ARBA00010790"/>
    </source>
</evidence>
<dbReference type="PANTHER" id="PTHR47470:SF1">
    <property type="entry name" value="FAD-DEPENDENT OXIDOREDUCTASE 2 FAD BINDING DOMAIN-CONTAINING PROTEIN"/>
    <property type="match status" value="1"/>
</dbReference>
<evidence type="ECO:0000313" key="7">
    <source>
        <dbReference type="Proteomes" id="UP000249915"/>
    </source>
</evidence>
<name>A0A2V4BB81_9PSEU</name>
<organism evidence="6 7">
    <name type="scientific">Prauserella muralis</name>
    <dbReference type="NCBI Taxonomy" id="588067"/>
    <lineage>
        <taxon>Bacteria</taxon>
        <taxon>Bacillati</taxon>
        <taxon>Actinomycetota</taxon>
        <taxon>Actinomycetes</taxon>
        <taxon>Pseudonocardiales</taxon>
        <taxon>Pseudonocardiaceae</taxon>
        <taxon>Prauserella</taxon>
    </lineage>
</organism>
<proteinExistence type="inferred from homology"/>
<sequence>MLEQARSGTALTFRETMTGPFAMGAADPEDGARLGRDTGSTMTLRATVTVADTAALHTEPRPPARLDGTLALPGAGEPVAFEDGLFHLFPASGPSPHTLMVYELGFTHDGMRYHLTGHKAAGERPFVGRLWPDTTTLRVRLHRGEDAAGEVAGAGVLRLGAADLARLVASLRTPGADSLGDAVRARGGYAWLFARNLTGTYLPWPS</sequence>
<comment type="caution">
    <text evidence="6">The sequence shown here is derived from an EMBL/GenBank/DDBJ whole genome shotgun (WGS) entry which is preliminary data.</text>
</comment>
<protein>
    <submittedName>
        <fullName evidence="6">Uncharacterized protein</fullName>
    </submittedName>
</protein>
<dbReference type="EMBL" id="MASW01000001">
    <property type="protein sequence ID" value="PXY32587.1"/>
    <property type="molecule type" value="Genomic_DNA"/>
</dbReference>
<comment type="similarity">
    <text evidence="2">Belongs to the GMC oxidoreductase family.</text>
</comment>
<keyword evidence="7" id="KW-1185">Reference proteome</keyword>
<reference evidence="6 7" key="1">
    <citation type="submission" date="2016-07" db="EMBL/GenBank/DDBJ databases">
        <title>Draft genome sequence of Prauserella muralis DSM 45305, isolated from a mould-covered wall in an indoor environment.</title>
        <authorList>
            <person name="Ruckert C."/>
            <person name="Albersmeier A."/>
            <person name="Jiang C.-L."/>
            <person name="Jiang Y."/>
            <person name="Kalinowski J."/>
            <person name="Schneider O."/>
            <person name="Winkler A."/>
            <person name="Zotchev S.B."/>
        </authorList>
    </citation>
    <scope>NUCLEOTIDE SEQUENCE [LARGE SCALE GENOMIC DNA]</scope>
    <source>
        <strain evidence="6 7">DSM 45305</strain>
    </source>
</reference>
<accession>A0A2V4BB81</accession>
<evidence type="ECO:0000256" key="3">
    <source>
        <dbReference type="ARBA" id="ARBA00022630"/>
    </source>
</evidence>
<keyword evidence="4" id="KW-0274">FAD</keyword>
<dbReference type="Proteomes" id="UP000249915">
    <property type="component" value="Unassembled WGS sequence"/>
</dbReference>
<gene>
    <name evidence="6" type="ORF">BAY60_10135</name>
</gene>
<dbReference type="PANTHER" id="PTHR47470">
    <property type="entry name" value="CHOLESTEROL OXIDASE"/>
    <property type="match status" value="1"/>
</dbReference>
<evidence type="ECO:0000256" key="5">
    <source>
        <dbReference type="ARBA" id="ARBA00023002"/>
    </source>
</evidence>